<sequence length="210" mass="23858">MVQLIARPFRVLAAALCLASLGAPATAGRISQSTEYFKVRGDSLAEIDRSLSQSGPILGGSGQRHPGATSVRFDGEVGYRRVPRGCEVAETDIHLELKTTLPRWVRRKTAEPHASIVWRTLADDIARHEKQHSEIAINYLKRLESVLRNLRPEPTCRQMEEKANRVMERYLAWHERAQREFDIVEGREIDMRLRKALLRNLREASAEPSP</sequence>
<dbReference type="AlphaFoldDB" id="A0A371X810"/>
<name>A0A371X810_9HYPH</name>
<feature type="signal peptide" evidence="1">
    <location>
        <begin position="1"/>
        <end position="27"/>
    </location>
</feature>
<evidence type="ECO:0000313" key="2">
    <source>
        <dbReference type="EMBL" id="RFC65379.1"/>
    </source>
</evidence>
<keyword evidence="3" id="KW-1185">Reference proteome</keyword>
<keyword evidence="1" id="KW-0732">Signal</keyword>
<evidence type="ECO:0000256" key="1">
    <source>
        <dbReference type="SAM" id="SignalP"/>
    </source>
</evidence>
<organism evidence="2 3">
    <name type="scientific">Fulvimarina endophytica</name>
    <dbReference type="NCBI Taxonomy" id="2293836"/>
    <lineage>
        <taxon>Bacteria</taxon>
        <taxon>Pseudomonadati</taxon>
        <taxon>Pseudomonadota</taxon>
        <taxon>Alphaproteobacteria</taxon>
        <taxon>Hyphomicrobiales</taxon>
        <taxon>Aurantimonadaceae</taxon>
        <taxon>Fulvimarina</taxon>
    </lineage>
</organism>
<evidence type="ECO:0000313" key="3">
    <source>
        <dbReference type="Proteomes" id="UP000264310"/>
    </source>
</evidence>
<reference evidence="2 3" key="1">
    <citation type="submission" date="2018-08" db="EMBL/GenBank/DDBJ databases">
        <title>Fulvimarina sp. 85, whole genome shotgun sequence.</title>
        <authorList>
            <person name="Tuo L."/>
        </authorList>
    </citation>
    <scope>NUCLEOTIDE SEQUENCE [LARGE SCALE GENOMIC DNA]</scope>
    <source>
        <strain evidence="2 3">85</strain>
    </source>
</reference>
<feature type="chain" id="PRO_5016993314" evidence="1">
    <location>
        <begin position="28"/>
        <end position="210"/>
    </location>
</feature>
<proteinExistence type="predicted"/>
<dbReference type="InterPro" id="IPR010321">
    <property type="entry name" value="DUF922"/>
</dbReference>
<gene>
    <name evidence="2" type="ORF">DYI37_06025</name>
</gene>
<dbReference type="Pfam" id="PF06037">
    <property type="entry name" value="DUF922"/>
    <property type="match status" value="1"/>
</dbReference>
<comment type="caution">
    <text evidence="2">The sequence shown here is derived from an EMBL/GenBank/DDBJ whole genome shotgun (WGS) entry which is preliminary data.</text>
</comment>
<dbReference type="RefSeq" id="WP_116682276.1">
    <property type="nucleotide sequence ID" value="NZ_QURL01000002.1"/>
</dbReference>
<protein>
    <submittedName>
        <fullName evidence="2">DUF922 domain-containing protein</fullName>
    </submittedName>
</protein>
<accession>A0A371X810</accession>
<dbReference type="Proteomes" id="UP000264310">
    <property type="component" value="Unassembled WGS sequence"/>
</dbReference>
<dbReference type="OrthoDB" id="7888967at2"/>
<dbReference type="EMBL" id="QURL01000002">
    <property type="protein sequence ID" value="RFC65379.1"/>
    <property type="molecule type" value="Genomic_DNA"/>
</dbReference>